<dbReference type="RefSeq" id="WP_013355596.1">
    <property type="nucleotide sequence ID" value="NZ_AP018405.1"/>
</dbReference>
<accession>A0A165HNP6</accession>
<feature type="transmembrane region" description="Helical" evidence="1">
    <location>
        <begin position="150"/>
        <end position="173"/>
    </location>
</feature>
<evidence type="ECO:0000313" key="5">
    <source>
        <dbReference type="Proteomes" id="UP000076989"/>
    </source>
</evidence>
<feature type="transmembrane region" description="Helical" evidence="1">
    <location>
        <begin position="185"/>
        <end position="207"/>
    </location>
</feature>
<feature type="transmembrane region" description="Helical" evidence="1">
    <location>
        <begin position="323"/>
        <end position="342"/>
    </location>
</feature>
<keyword evidence="1" id="KW-1133">Transmembrane helix</keyword>
<dbReference type="Proteomes" id="UP000076989">
    <property type="component" value="Unassembled WGS sequence"/>
</dbReference>
<evidence type="ECO:0000313" key="2">
    <source>
        <dbReference type="EMBL" id="KZU01537.1"/>
    </source>
</evidence>
<comment type="caution">
    <text evidence="3">The sequence shown here is derived from an EMBL/GenBank/DDBJ whole genome shotgun (WGS) entry which is preliminary data.</text>
</comment>
<feature type="transmembrane region" description="Helical" evidence="1">
    <location>
        <begin position="253"/>
        <end position="273"/>
    </location>
</feature>
<keyword evidence="1" id="KW-0472">Membrane</keyword>
<keyword evidence="1" id="KW-0812">Transmembrane</keyword>
<feature type="transmembrane region" description="Helical" evidence="1">
    <location>
        <begin position="214"/>
        <end position="233"/>
    </location>
</feature>
<evidence type="ECO:0000313" key="3">
    <source>
        <dbReference type="EMBL" id="KZV03074.1"/>
    </source>
</evidence>
<organism evidence="3 4">
    <name type="scientific">Lactiplantibacillus plantarum</name>
    <name type="common">Lactobacillus plantarum</name>
    <dbReference type="NCBI Taxonomy" id="1590"/>
    <lineage>
        <taxon>Bacteria</taxon>
        <taxon>Bacillati</taxon>
        <taxon>Bacillota</taxon>
        <taxon>Bacilli</taxon>
        <taxon>Lactobacillales</taxon>
        <taxon>Lactobacillaceae</taxon>
        <taxon>Lactiplantibacillus</taxon>
    </lineage>
</organism>
<protein>
    <submittedName>
        <fullName evidence="3">ABC transporter permease protein</fullName>
    </submittedName>
</protein>
<dbReference type="EMBL" id="LUXO01000027">
    <property type="protein sequence ID" value="KZV03074.1"/>
    <property type="molecule type" value="Genomic_DNA"/>
</dbReference>
<dbReference type="Proteomes" id="UP000076872">
    <property type="component" value="Unassembled WGS sequence"/>
</dbReference>
<gene>
    <name evidence="3" type="ORF">NAB2_1576</name>
    <name evidence="2" type="ORF">Nizo2260_2965</name>
</gene>
<reference evidence="4 5" key="1">
    <citation type="submission" date="2016-03" db="EMBL/GenBank/DDBJ databases">
        <title>Comparative genomics of 54 Lactobacillus plantarum strains reveals genomic uncoupling from niche constraints.</title>
        <authorList>
            <person name="Martino M.E."/>
        </authorList>
    </citation>
    <scope>NUCLEOTIDE SEQUENCE [LARGE SCALE GENOMIC DNA]</scope>
    <source>
        <strain evidence="3 4">NAB2</strain>
        <strain evidence="2 5">Nizo2260</strain>
    </source>
</reference>
<sequence length="356" mass="40849">MATVKLRRLWWQQNRPWVRLVTATCLLVSLLMAINVTHTWQVEHARSVRGERINAADFVKHPKDYKVAGRPAVSLHVYYEHLDQFFWPGEYTSTDPNQAVRAQQPNRLYYVLGLVSGLLLAFWGRRTHRFEFMASLGVTRWQIWWQQLRLGLLLMVTVFVSQVIYYGWITAAIPQVYQQYRNGAALLGSSVAVTMVSGCLIMLAWLVGSFNQRLWLAILISTLTWRWASGMLTRTNMWLRWFHIQSLPSIWLHVHYGVAAIMALVGLLMLLGLTWMACRQWSADITTLRQQSLFNGVIASALISLSIGSTLGDILLLPLMGTIAPWYELVGIVLTMMAMLVYRAGRRYHQLGEVVR</sequence>
<feature type="transmembrane region" description="Helical" evidence="1">
    <location>
        <begin position="107"/>
        <end position="124"/>
    </location>
</feature>
<name>A0A165HNP6_LACPN</name>
<evidence type="ECO:0000313" key="4">
    <source>
        <dbReference type="Proteomes" id="UP000076872"/>
    </source>
</evidence>
<evidence type="ECO:0000256" key="1">
    <source>
        <dbReference type="SAM" id="Phobius"/>
    </source>
</evidence>
<feature type="transmembrane region" description="Helical" evidence="1">
    <location>
        <begin position="293"/>
        <end position="317"/>
    </location>
</feature>
<dbReference type="EMBL" id="LUWI01000038">
    <property type="protein sequence ID" value="KZU01537.1"/>
    <property type="molecule type" value="Genomic_DNA"/>
</dbReference>
<proteinExistence type="predicted"/>
<dbReference type="AlphaFoldDB" id="A0A165HNP6"/>